<name>A0ACC0AJN5_CATRO</name>
<proteinExistence type="predicted"/>
<evidence type="ECO:0000313" key="1">
    <source>
        <dbReference type="EMBL" id="KAI5659648.1"/>
    </source>
</evidence>
<organism evidence="1 2">
    <name type="scientific">Catharanthus roseus</name>
    <name type="common">Madagascar periwinkle</name>
    <name type="synonym">Vinca rosea</name>
    <dbReference type="NCBI Taxonomy" id="4058"/>
    <lineage>
        <taxon>Eukaryota</taxon>
        <taxon>Viridiplantae</taxon>
        <taxon>Streptophyta</taxon>
        <taxon>Embryophyta</taxon>
        <taxon>Tracheophyta</taxon>
        <taxon>Spermatophyta</taxon>
        <taxon>Magnoliopsida</taxon>
        <taxon>eudicotyledons</taxon>
        <taxon>Gunneridae</taxon>
        <taxon>Pentapetalae</taxon>
        <taxon>asterids</taxon>
        <taxon>lamiids</taxon>
        <taxon>Gentianales</taxon>
        <taxon>Apocynaceae</taxon>
        <taxon>Rauvolfioideae</taxon>
        <taxon>Vinceae</taxon>
        <taxon>Catharanthinae</taxon>
        <taxon>Catharanthus</taxon>
    </lineage>
</organism>
<protein>
    <submittedName>
        <fullName evidence="1">Uncharacterized protein</fullName>
    </submittedName>
</protein>
<accession>A0ACC0AJN5</accession>
<sequence length="139" mass="15220">MVGTAPQDSSYSTLDYTATTYGVSSSEPYIGRHSTDRDFEGDRGLGEEYDRRVDDDGDGDDDDDQDESEDVGDEKQPVPVAPASGSDGWPRHGKGKGLTGNFMSVMSKISGSRNKRPDVTRDVLAPTQRRKKVKASDWE</sequence>
<dbReference type="EMBL" id="CM044706">
    <property type="protein sequence ID" value="KAI5659648.1"/>
    <property type="molecule type" value="Genomic_DNA"/>
</dbReference>
<comment type="caution">
    <text evidence="1">The sequence shown here is derived from an EMBL/GenBank/DDBJ whole genome shotgun (WGS) entry which is preliminary data.</text>
</comment>
<reference evidence="2" key="1">
    <citation type="journal article" date="2023" name="Nat. Plants">
        <title>Single-cell RNA sequencing provides a high-resolution roadmap for understanding the multicellular compartmentation of specialized metabolism.</title>
        <authorList>
            <person name="Sun S."/>
            <person name="Shen X."/>
            <person name="Li Y."/>
            <person name="Li Y."/>
            <person name="Wang S."/>
            <person name="Li R."/>
            <person name="Zhang H."/>
            <person name="Shen G."/>
            <person name="Guo B."/>
            <person name="Wei J."/>
            <person name="Xu J."/>
            <person name="St-Pierre B."/>
            <person name="Chen S."/>
            <person name="Sun C."/>
        </authorList>
    </citation>
    <scope>NUCLEOTIDE SEQUENCE [LARGE SCALE GENOMIC DNA]</scope>
</reference>
<keyword evidence="2" id="KW-1185">Reference proteome</keyword>
<dbReference type="Proteomes" id="UP001060085">
    <property type="component" value="Linkage Group LG06"/>
</dbReference>
<evidence type="ECO:0000313" key="2">
    <source>
        <dbReference type="Proteomes" id="UP001060085"/>
    </source>
</evidence>
<gene>
    <name evidence="1" type="ORF">M9H77_28441</name>
</gene>